<keyword evidence="4" id="KW-1185">Reference proteome</keyword>
<dbReference type="RefSeq" id="WP_377603737.1">
    <property type="nucleotide sequence ID" value="NZ_JBHUME010000008.1"/>
</dbReference>
<evidence type="ECO:0000259" key="2">
    <source>
        <dbReference type="Pfam" id="PF00561"/>
    </source>
</evidence>
<accession>A0ABW5PEC7</accession>
<dbReference type="InterPro" id="IPR029058">
    <property type="entry name" value="AB_hydrolase_fold"/>
</dbReference>
<name>A0ABW5PEC7_9BACL</name>
<proteinExistence type="predicted"/>
<evidence type="ECO:0000313" key="4">
    <source>
        <dbReference type="Proteomes" id="UP001597541"/>
    </source>
</evidence>
<dbReference type="Proteomes" id="UP001597541">
    <property type="component" value="Unassembled WGS sequence"/>
</dbReference>
<evidence type="ECO:0000313" key="3">
    <source>
        <dbReference type="EMBL" id="MFD2613706.1"/>
    </source>
</evidence>
<dbReference type="InterPro" id="IPR000073">
    <property type="entry name" value="AB_hydrolase_1"/>
</dbReference>
<dbReference type="GO" id="GO:0016787">
    <property type="term" value="F:hydrolase activity"/>
    <property type="evidence" value="ECO:0007669"/>
    <property type="project" value="UniProtKB-KW"/>
</dbReference>
<dbReference type="PANTHER" id="PTHR43798:SF31">
    <property type="entry name" value="AB HYDROLASE SUPERFAMILY PROTEIN YCLE"/>
    <property type="match status" value="1"/>
</dbReference>
<organism evidence="3 4">
    <name type="scientific">Paenibacillus gansuensis</name>
    <dbReference type="NCBI Taxonomy" id="306542"/>
    <lineage>
        <taxon>Bacteria</taxon>
        <taxon>Bacillati</taxon>
        <taxon>Bacillota</taxon>
        <taxon>Bacilli</taxon>
        <taxon>Bacillales</taxon>
        <taxon>Paenibacillaceae</taxon>
        <taxon>Paenibacillus</taxon>
    </lineage>
</organism>
<dbReference type="InterPro" id="IPR050266">
    <property type="entry name" value="AB_hydrolase_sf"/>
</dbReference>
<reference evidence="4" key="1">
    <citation type="journal article" date="2019" name="Int. J. Syst. Evol. Microbiol.">
        <title>The Global Catalogue of Microorganisms (GCM) 10K type strain sequencing project: providing services to taxonomists for standard genome sequencing and annotation.</title>
        <authorList>
            <consortium name="The Broad Institute Genomics Platform"/>
            <consortium name="The Broad Institute Genome Sequencing Center for Infectious Disease"/>
            <person name="Wu L."/>
            <person name="Ma J."/>
        </authorList>
    </citation>
    <scope>NUCLEOTIDE SEQUENCE [LARGE SCALE GENOMIC DNA]</scope>
    <source>
        <strain evidence="4">KCTC 3950</strain>
    </source>
</reference>
<dbReference type="EMBL" id="JBHUME010000008">
    <property type="protein sequence ID" value="MFD2613706.1"/>
    <property type="molecule type" value="Genomic_DNA"/>
</dbReference>
<protein>
    <submittedName>
        <fullName evidence="3">Alpha/beta fold hydrolase</fullName>
    </submittedName>
</protein>
<sequence length="286" mass="32160">MPMMNINGARLNVESRGTGTALVLIHPPFIASGIFHDWVNRLSGQYRVITFDLRGHGKSERSNIPLSYPLLVEDLLAVMDACGVQKAFVGGYSTGAQIALEALLTVQDRFLGGILVSGMSELSDFRVKPLIHLSVWASEMKAKELLAFTIAWGNSSREQTFRELRKEGLDGDTSNWAQYSRYSLYYNCTAQLNRIRVPMLLLYGEIDKKFRSYAAIMFRGLPNAELYWVKGAKHQLPTKFADESTRILLQWLDKHSHREPGNDLREAGRVAAEGSMEAHQFPPGHM</sequence>
<dbReference type="PANTHER" id="PTHR43798">
    <property type="entry name" value="MONOACYLGLYCEROL LIPASE"/>
    <property type="match status" value="1"/>
</dbReference>
<feature type="domain" description="AB hydrolase-1" evidence="2">
    <location>
        <begin position="23"/>
        <end position="233"/>
    </location>
</feature>
<evidence type="ECO:0000256" key="1">
    <source>
        <dbReference type="ARBA" id="ARBA00022801"/>
    </source>
</evidence>
<comment type="caution">
    <text evidence="3">The sequence shown here is derived from an EMBL/GenBank/DDBJ whole genome shotgun (WGS) entry which is preliminary data.</text>
</comment>
<dbReference type="SUPFAM" id="SSF53474">
    <property type="entry name" value="alpha/beta-Hydrolases"/>
    <property type="match status" value="1"/>
</dbReference>
<gene>
    <name evidence="3" type="ORF">ACFSUF_14840</name>
</gene>
<dbReference type="Gene3D" id="3.40.50.1820">
    <property type="entry name" value="alpha/beta hydrolase"/>
    <property type="match status" value="1"/>
</dbReference>
<dbReference type="Pfam" id="PF00561">
    <property type="entry name" value="Abhydrolase_1"/>
    <property type="match status" value="1"/>
</dbReference>
<keyword evidence="1 3" id="KW-0378">Hydrolase</keyword>